<dbReference type="Proteomes" id="UP001595867">
    <property type="component" value="Unassembled WGS sequence"/>
</dbReference>
<evidence type="ECO:0000313" key="3">
    <source>
        <dbReference type="EMBL" id="MFC4065794.1"/>
    </source>
</evidence>
<keyword evidence="4" id="KW-1185">Reference proteome</keyword>
<feature type="transmembrane region" description="Helical" evidence="1">
    <location>
        <begin position="187"/>
        <end position="206"/>
    </location>
</feature>
<comment type="caution">
    <text evidence="3">The sequence shown here is derived from an EMBL/GenBank/DDBJ whole genome shotgun (WGS) entry which is preliminary data.</text>
</comment>
<gene>
    <name evidence="3" type="ORF">ACFO0C_12705</name>
</gene>
<dbReference type="EMBL" id="JBHSBL010000013">
    <property type="protein sequence ID" value="MFC4065794.1"/>
    <property type="molecule type" value="Genomic_DNA"/>
</dbReference>
<dbReference type="PANTHER" id="PTHR30046">
    <property type="entry name" value="FLAGELLAR M-RING PROTEIN"/>
    <property type="match status" value="1"/>
</dbReference>
<organism evidence="3 4">
    <name type="scientific">Actinoplanes subglobosus</name>
    <dbReference type="NCBI Taxonomy" id="1547892"/>
    <lineage>
        <taxon>Bacteria</taxon>
        <taxon>Bacillati</taxon>
        <taxon>Actinomycetota</taxon>
        <taxon>Actinomycetes</taxon>
        <taxon>Micromonosporales</taxon>
        <taxon>Micromonosporaceae</taxon>
        <taxon>Actinoplanes</taxon>
    </lineage>
</organism>
<proteinExistence type="predicted"/>
<evidence type="ECO:0000259" key="2">
    <source>
        <dbReference type="Pfam" id="PF08345"/>
    </source>
</evidence>
<evidence type="ECO:0000256" key="1">
    <source>
        <dbReference type="SAM" id="Phobius"/>
    </source>
</evidence>
<keyword evidence="3" id="KW-0966">Cell projection</keyword>
<sequence>MSSVLAVVALAVGGVSGPARAVPRLETAAAAYQDRLDSSLQKMVDAVVGPGRAVVTTNAELDLDQVETVSTTYSRDPSVGALAERLSSRVSAGGGNTFQSTGVDRTNALNSIRETRRTAPGAVKRLTIAVAVDAAASTNIDLTQLRKLVSVAAGTDAARGDTVVVSAMPFHTAEATDVAAAAPDRRGLWLGVASGVLVLLLLLAGWRRRARQVRDAAARERLLEARAALEAQRPLVADAVTVTRASTERPVVERQRAVGQLVAASPDQAAAVLRGWTGSAG</sequence>
<name>A0ABV8IPA7_9ACTN</name>
<accession>A0ABV8IPA7</accession>
<keyword evidence="1" id="KW-0472">Membrane</keyword>
<keyword evidence="1" id="KW-0812">Transmembrane</keyword>
<keyword evidence="3" id="KW-0282">Flagellum</keyword>
<dbReference type="Pfam" id="PF08345">
    <property type="entry name" value="YscJ_FliF_C"/>
    <property type="match status" value="1"/>
</dbReference>
<evidence type="ECO:0000313" key="4">
    <source>
        <dbReference type="Proteomes" id="UP001595867"/>
    </source>
</evidence>
<protein>
    <submittedName>
        <fullName evidence="3">Flagellar M-ring protein FliF C-terminal domain-containing protein</fullName>
    </submittedName>
</protein>
<dbReference type="InterPro" id="IPR013556">
    <property type="entry name" value="Flag_M-ring_C"/>
</dbReference>
<keyword evidence="1" id="KW-1133">Transmembrane helix</keyword>
<feature type="domain" description="Flagellar M-ring C-terminal" evidence="2">
    <location>
        <begin position="46"/>
        <end position="170"/>
    </location>
</feature>
<keyword evidence="3" id="KW-0969">Cilium</keyword>
<reference evidence="4" key="1">
    <citation type="journal article" date="2019" name="Int. J. Syst. Evol. Microbiol.">
        <title>The Global Catalogue of Microorganisms (GCM) 10K type strain sequencing project: providing services to taxonomists for standard genome sequencing and annotation.</title>
        <authorList>
            <consortium name="The Broad Institute Genomics Platform"/>
            <consortium name="The Broad Institute Genome Sequencing Center for Infectious Disease"/>
            <person name="Wu L."/>
            <person name="Ma J."/>
        </authorList>
    </citation>
    <scope>NUCLEOTIDE SEQUENCE [LARGE SCALE GENOMIC DNA]</scope>
    <source>
        <strain evidence="4">TBRC 5832</strain>
    </source>
</reference>
<dbReference type="InterPro" id="IPR043427">
    <property type="entry name" value="YscJ/FliF"/>
</dbReference>
<dbReference type="PANTHER" id="PTHR30046:SF0">
    <property type="entry name" value="FLAGELLAR M-RING PROTEIN"/>
    <property type="match status" value="1"/>
</dbReference>